<feature type="region of interest" description="Disordered" evidence="2">
    <location>
        <begin position="114"/>
        <end position="136"/>
    </location>
</feature>
<dbReference type="PROSITE" id="PS00028">
    <property type="entry name" value="ZINC_FINGER_C2H2_1"/>
    <property type="match status" value="1"/>
</dbReference>
<dbReference type="GO" id="GO:0008270">
    <property type="term" value="F:zinc ion binding"/>
    <property type="evidence" value="ECO:0007669"/>
    <property type="project" value="UniProtKB-KW"/>
</dbReference>
<evidence type="ECO:0000256" key="1">
    <source>
        <dbReference type="PROSITE-ProRule" id="PRU00042"/>
    </source>
</evidence>
<reference evidence="4 6" key="1">
    <citation type="journal article" date="2014" name="Nat. Genet.">
        <title>Genome and transcriptome of the porcine whipworm Trichuris suis.</title>
        <authorList>
            <person name="Jex A.R."/>
            <person name="Nejsum P."/>
            <person name="Schwarz E.M."/>
            <person name="Hu L."/>
            <person name="Young N.D."/>
            <person name="Hall R.S."/>
            <person name="Korhonen P.K."/>
            <person name="Liao S."/>
            <person name="Thamsborg S."/>
            <person name="Xia J."/>
            <person name="Xu P."/>
            <person name="Wang S."/>
            <person name="Scheerlinck J.P."/>
            <person name="Hofmann A."/>
            <person name="Sternberg P.W."/>
            <person name="Wang J."/>
            <person name="Gasser R.B."/>
        </authorList>
    </citation>
    <scope>NUCLEOTIDE SEQUENCE [LARGE SCALE GENOMIC DNA]</scope>
    <source>
        <strain evidence="5">DCEP-RM93F</strain>
        <strain evidence="4">DCEP-RM93M</strain>
    </source>
</reference>
<dbReference type="AlphaFoldDB" id="A0A085LU56"/>
<keyword evidence="1" id="KW-0863">Zinc-finger</keyword>
<evidence type="ECO:0000313" key="6">
    <source>
        <dbReference type="Proteomes" id="UP000030764"/>
    </source>
</evidence>
<keyword evidence="1" id="KW-0862">Zinc</keyword>
<dbReference type="EMBL" id="KL363292">
    <property type="protein sequence ID" value="KFD48502.1"/>
    <property type="molecule type" value="Genomic_DNA"/>
</dbReference>
<organism evidence="4 6">
    <name type="scientific">Trichuris suis</name>
    <name type="common">pig whipworm</name>
    <dbReference type="NCBI Taxonomy" id="68888"/>
    <lineage>
        <taxon>Eukaryota</taxon>
        <taxon>Metazoa</taxon>
        <taxon>Ecdysozoa</taxon>
        <taxon>Nematoda</taxon>
        <taxon>Enoplea</taxon>
        <taxon>Dorylaimia</taxon>
        <taxon>Trichinellida</taxon>
        <taxon>Trichuridae</taxon>
        <taxon>Trichuris</taxon>
    </lineage>
</organism>
<sequence length="149" mass="17042">MDNHTKTGLQCQKTPYVFRAEDEVITVFKNVESSESDYDAIIGVCGICGFHNRRPSQVKRHKLSHTSKKPYGCKICFSMFKHKWSAHEHVEVQHRILIIQKNNPIMVPQMNEATSSVKRMPPPQTIGSPTLTESGKKNHLAPFLHEEIF</sequence>
<evidence type="ECO:0000256" key="2">
    <source>
        <dbReference type="SAM" id="MobiDB-lite"/>
    </source>
</evidence>
<proteinExistence type="predicted"/>
<dbReference type="InterPro" id="IPR036236">
    <property type="entry name" value="Znf_C2H2_sf"/>
</dbReference>
<accession>A0A085LU56</accession>
<keyword evidence="6" id="KW-1185">Reference proteome</keyword>
<feature type="domain" description="C2H2-type" evidence="3">
    <location>
        <begin position="43"/>
        <end position="70"/>
    </location>
</feature>
<dbReference type="Gene3D" id="3.30.160.60">
    <property type="entry name" value="Classic Zinc Finger"/>
    <property type="match status" value="1"/>
</dbReference>
<evidence type="ECO:0000313" key="5">
    <source>
        <dbReference type="EMBL" id="KFD69692.1"/>
    </source>
</evidence>
<keyword evidence="1" id="KW-0479">Metal-binding</keyword>
<evidence type="ECO:0000313" key="4">
    <source>
        <dbReference type="EMBL" id="KFD48502.1"/>
    </source>
</evidence>
<dbReference type="Proteomes" id="UP000030758">
    <property type="component" value="Unassembled WGS sequence"/>
</dbReference>
<dbReference type="SUPFAM" id="SSF57667">
    <property type="entry name" value="beta-beta-alpha zinc fingers"/>
    <property type="match status" value="1"/>
</dbReference>
<dbReference type="Proteomes" id="UP000030764">
    <property type="component" value="Unassembled WGS sequence"/>
</dbReference>
<dbReference type="SMART" id="SM00355">
    <property type="entry name" value="ZnF_C2H2"/>
    <property type="match status" value="2"/>
</dbReference>
<evidence type="ECO:0000259" key="3">
    <source>
        <dbReference type="PROSITE" id="PS50157"/>
    </source>
</evidence>
<gene>
    <name evidence="4" type="ORF">M513_10636</name>
    <name evidence="5" type="ORF">M514_10636</name>
</gene>
<name>A0A085LU56_9BILA</name>
<dbReference type="InterPro" id="IPR013087">
    <property type="entry name" value="Znf_C2H2_type"/>
</dbReference>
<dbReference type="EMBL" id="KL367493">
    <property type="protein sequence ID" value="KFD69692.1"/>
    <property type="molecule type" value="Genomic_DNA"/>
</dbReference>
<dbReference type="PROSITE" id="PS50157">
    <property type="entry name" value="ZINC_FINGER_C2H2_2"/>
    <property type="match status" value="1"/>
</dbReference>
<protein>
    <recommendedName>
        <fullName evidence="3">C2H2-type domain-containing protein</fullName>
    </recommendedName>
</protein>